<dbReference type="SMART" id="SM00014">
    <property type="entry name" value="acidPPc"/>
    <property type="match status" value="2"/>
</dbReference>
<reference evidence="4 5" key="1">
    <citation type="submission" date="2019-02" db="EMBL/GenBank/DDBJ databases">
        <title>Sequencing the genomes of 1000 actinobacteria strains.</title>
        <authorList>
            <person name="Klenk H.-P."/>
        </authorList>
    </citation>
    <scope>NUCLEOTIDE SEQUENCE [LARGE SCALE GENOMIC DNA]</scope>
    <source>
        <strain evidence="4 5">DSM 44509</strain>
    </source>
</reference>
<feature type="transmembrane region" description="Helical" evidence="2">
    <location>
        <begin position="461"/>
        <end position="480"/>
    </location>
</feature>
<dbReference type="InterPro" id="IPR036938">
    <property type="entry name" value="PAP2/HPO_sf"/>
</dbReference>
<dbReference type="CDD" id="cd03392">
    <property type="entry name" value="PAP2_like_2"/>
    <property type="match status" value="2"/>
</dbReference>
<feature type="transmembrane region" description="Helical" evidence="2">
    <location>
        <begin position="280"/>
        <end position="302"/>
    </location>
</feature>
<dbReference type="RefSeq" id="WP_104529903.1">
    <property type="nucleotide sequence ID" value="NZ_POQT01000036.1"/>
</dbReference>
<dbReference type="Proteomes" id="UP000292507">
    <property type="component" value="Unassembled WGS sequence"/>
</dbReference>
<accession>A0A4Q7Y4Q5</accession>
<feature type="transmembrane region" description="Helical" evidence="2">
    <location>
        <begin position="156"/>
        <end position="179"/>
    </location>
</feature>
<feature type="region of interest" description="Disordered" evidence="1">
    <location>
        <begin position="245"/>
        <end position="271"/>
    </location>
</feature>
<evidence type="ECO:0000256" key="1">
    <source>
        <dbReference type="SAM" id="MobiDB-lite"/>
    </source>
</evidence>
<dbReference type="Pfam" id="PF01569">
    <property type="entry name" value="PAP2"/>
    <property type="match status" value="2"/>
</dbReference>
<feature type="transmembrane region" description="Helical" evidence="2">
    <location>
        <begin position="433"/>
        <end position="455"/>
    </location>
</feature>
<feature type="transmembrane region" description="Helical" evidence="2">
    <location>
        <begin position="115"/>
        <end position="136"/>
    </location>
</feature>
<evidence type="ECO:0000256" key="2">
    <source>
        <dbReference type="SAM" id="Phobius"/>
    </source>
</evidence>
<feature type="transmembrane region" description="Helical" evidence="2">
    <location>
        <begin position="186"/>
        <end position="207"/>
    </location>
</feature>
<keyword evidence="2" id="KW-0812">Transmembrane</keyword>
<keyword evidence="5" id="KW-1185">Reference proteome</keyword>
<dbReference type="EMBL" id="SHKV01000001">
    <property type="protein sequence ID" value="RZU31927.1"/>
    <property type="molecule type" value="Genomic_DNA"/>
</dbReference>
<dbReference type="OrthoDB" id="5289372at2"/>
<feature type="region of interest" description="Disordered" evidence="1">
    <location>
        <begin position="486"/>
        <end position="507"/>
    </location>
</feature>
<gene>
    <name evidence="4" type="ORF">BKA19_1612</name>
</gene>
<keyword evidence="2" id="KW-1133">Transmembrane helix</keyword>
<organism evidence="4 5">
    <name type="scientific">Blastococcus saxobsidens</name>
    <dbReference type="NCBI Taxonomy" id="138336"/>
    <lineage>
        <taxon>Bacteria</taxon>
        <taxon>Bacillati</taxon>
        <taxon>Actinomycetota</taxon>
        <taxon>Actinomycetes</taxon>
        <taxon>Geodermatophilales</taxon>
        <taxon>Geodermatophilaceae</taxon>
        <taxon>Blastococcus</taxon>
    </lineage>
</organism>
<dbReference type="PANTHER" id="PTHR14969:SF13">
    <property type="entry name" value="AT30094P"/>
    <property type="match status" value="1"/>
</dbReference>
<evidence type="ECO:0000259" key="3">
    <source>
        <dbReference type="SMART" id="SM00014"/>
    </source>
</evidence>
<feature type="transmembrane region" description="Helical" evidence="2">
    <location>
        <begin position="213"/>
        <end position="231"/>
    </location>
</feature>
<keyword evidence="2" id="KW-0472">Membrane</keyword>
<proteinExistence type="predicted"/>
<feature type="domain" description="Phosphatidic acid phosphatase type 2/haloperoxidase" evidence="3">
    <location>
        <begin position="114"/>
        <end position="228"/>
    </location>
</feature>
<name>A0A4Q7Y4Q5_9ACTN</name>
<feature type="transmembrane region" description="Helical" evidence="2">
    <location>
        <begin position="363"/>
        <end position="384"/>
    </location>
</feature>
<feature type="transmembrane region" description="Helical" evidence="2">
    <location>
        <begin position="404"/>
        <end position="426"/>
    </location>
</feature>
<dbReference type="InterPro" id="IPR000326">
    <property type="entry name" value="PAP2/HPO"/>
</dbReference>
<evidence type="ECO:0000313" key="4">
    <source>
        <dbReference type="EMBL" id="RZU31927.1"/>
    </source>
</evidence>
<protein>
    <submittedName>
        <fullName evidence="4">Undecaprenyl-diphosphatase</fullName>
    </submittedName>
</protein>
<feature type="transmembrane region" description="Helical" evidence="2">
    <location>
        <begin position="89"/>
        <end position="108"/>
    </location>
</feature>
<dbReference type="PANTHER" id="PTHR14969">
    <property type="entry name" value="SPHINGOSINE-1-PHOSPHATE PHOSPHOHYDROLASE"/>
    <property type="match status" value="1"/>
</dbReference>
<dbReference type="SUPFAM" id="SSF48317">
    <property type="entry name" value="Acid phosphatase/Vanadium-dependent haloperoxidase"/>
    <property type="match status" value="2"/>
</dbReference>
<evidence type="ECO:0000313" key="5">
    <source>
        <dbReference type="Proteomes" id="UP000292507"/>
    </source>
</evidence>
<dbReference type="AlphaFoldDB" id="A0A4Q7Y4Q5"/>
<sequence>MTAHGATGAGAAPAPRGDAGSNARRFGVRAVLGLTAVLAGALPFLLLWLLVQGRWGPLARLDGDVAAELNARVAGSPTVVSALRLVTDAGGTGTAVWVLTLTTAFLAIRGQRRLAWFVAVTGAGLAVLVPLTKVLADRARPLVADPVVDTPSNASFPSGHAMTSLVTWGVLVLLAMPAVRRRWQPWLVAGAALLVLAVGFTRLALGVHFVTDVVAGYALGAAWLAAMTAAFRGWQHDTRSAPLPADGAHDPLGIGPAEAPHLAPRHEGPGRDRSRAALRLAVVAAALGAGLAAAGLLVTAVLGGSALVRVDLAAVRWFAGHRTATWTTVAELAGALGGTRTVVAGGIGLAVLGLAVTRRWRPAVFVAVALVGEVLLYFLVAQVVERARPDVADLTDGLPVAAAWPSGHVAAATVLYGALVVLVLRLGRSRLRWLVLAVPLLAVPAVGLSRIYVAAHHPTDVLAGVVLGTVWLLACRRVLLGDLPGPDGRRREDSGSGATDVRAGTGP</sequence>
<comment type="caution">
    <text evidence="4">The sequence shown here is derived from an EMBL/GenBank/DDBJ whole genome shotgun (WGS) entry which is preliminary data.</text>
</comment>
<feature type="region of interest" description="Disordered" evidence="1">
    <location>
        <begin position="1"/>
        <end position="20"/>
    </location>
</feature>
<feature type="transmembrane region" description="Helical" evidence="2">
    <location>
        <begin position="332"/>
        <end position="356"/>
    </location>
</feature>
<feature type="domain" description="Phosphatidic acid phosphatase type 2/haloperoxidase" evidence="3">
    <location>
        <begin position="366"/>
        <end position="476"/>
    </location>
</feature>
<feature type="transmembrane region" description="Helical" evidence="2">
    <location>
        <begin position="30"/>
        <end position="51"/>
    </location>
</feature>
<dbReference type="Gene3D" id="1.20.144.10">
    <property type="entry name" value="Phosphatidic acid phosphatase type 2/haloperoxidase"/>
    <property type="match status" value="2"/>
</dbReference>